<dbReference type="EMBL" id="AHHD01000220">
    <property type="protein sequence ID" value="EKG17948.1"/>
    <property type="molecule type" value="Genomic_DNA"/>
</dbReference>
<keyword evidence="2" id="KW-0346">Stress response</keyword>
<feature type="compositionally biased region" description="Low complexity" evidence="1">
    <location>
        <begin position="7"/>
        <end position="23"/>
    </location>
</feature>
<dbReference type="HOGENOM" id="CLU_102617_1_0_1"/>
<dbReference type="VEuPathDB" id="FungiDB:MPH_04805"/>
<evidence type="ECO:0000313" key="2">
    <source>
        <dbReference type="EMBL" id="EKG17948.1"/>
    </source>
</evidence>
<dbReference type="Proteomes" id="UP000007129">
    <property type="component" value="Unassembled WGS sequence"/>
</dbReference>
<feature type="compositionally biased region" description="Polar residues" evidence="1">
    <location>
        <begin position="99"/>
        <end position="128"/>
    </location>
</feature>
<dbReference type="Pfam" id="PF04119">
    <property type="entry name" value="HSP9_HSP12"/>
    <property type="match status" value="1"/>
</dbReference>
<dbReference type="eggNOG" id="ENOG502S44P">
    <property type="taxonomic scope" value="Eukaryota"/>
</dbReference>
<dbReference type="InterPro" id="IPR007250">
    <property type="entry name" value="HSP9_HSP12"/>
</dbReference>
<organism evidence="2 3">
    <name type="scientific">Macrophomina phaseolina (strain MS6)</name>
    <name type="common">Charcoal rot fungus</name>
    <dbReference type="NCBI Taxonomy" id="1126212"/>
    <lineage>
        <taxon>Eukaryota</taxon>
        <taxon>Fungi</taxon>
        <taxon>Dikarya</taxon>
        <taxon>Ascomycota</taxon>
        <taxon>Pezizomycotina</taxon>
        <taxon>Dothideomycetes</taxon>
        <taxon>Dothideomycetes incertae sedis</taxon>
        <taxon>Botryosphaeriales</taxon>
        <taxon>Botryosphaeriaceae</taxon>
        <taxon>Macrophomina</taxon>
    </lineage>
</organism>
<accession>K2RT72</accession>
<comment type="caution">
    <text evidence="2">The sequence shown here is derived from an EMBL/GenBank/DDBJ whole genome shotgun (WGS) entry which is preliminary data.</text>
</comment>
<evidence type="ECO:0000313" key="3">
    <source>
        <dbReference type="Proteomes" id="UP000007129"/>
    </source>
</evidence>
<feature type="region of interest" description="Disordered" evidence="1">
    <location>
        <begin position="1"/>
        <end position="128"/>
    </location>
</feature>
<dbReference type="Gene3D" id="6.10.280.100">
    <property type="match status" value="1"/>
</dbReference>
<proteinExistence type="predicted"/>
<reference evidence="2 3" key="1">
    <citation type="journal article" date="2012" name="BMC Genomics">
        <title>Tools to kill: Genome of one of the most destructive plant pathogenic fungi Macrophomina phaseolina.</title>
        <authorList>
            <person name="Islam M.S."/>
            <person name="Haque M.S."/>
            <person name="Islam M.M."/>
            <person name="Emdad E.M."/>
            <person name="Halim A."/>
            <person name="Hossen Q.M.M."/>
            <person name="Hossain M.Z."/>
            <person name="Ahmed B."/>
            <person name="Rahim S."/>
            <person name="Rahman M.S."/>
            <person name="Alam M.M."/>
            <person name="Hou S."/>
            <person name="Wan X."/>
            <person name="Saito J.A."/>
            <person name="Alam M."/>
        </authorList>
    </citation>
    <scope>NUCLEOTIDE SEQUENCE [LARGE SCALE GENOMIC DNA]</scope>
    <source>
        <strain evidence="2 3">MS6</strain>
    </source>
</reference>
<sequence length="128" mass="13331">MSDQGYAEPPSILASSPPAAPFSNHHADSLHFNSRKSVLDQAQEKVTPDSQKSTLDKAGESLSGTYDRAAGALQPDDQKSATQKASDSLRGGSDDASKQSKGVLQSAQETVGNAAQSLSDTISGNNRK</sequence>
<dbReference type="OrthoDB" id="2348401at2759"/>
<evidence type="ECO:0000256" key="1">
    <source>
        <dbReference type="SAM" id="MobiDB-lite"/>
    </source>
</evidence>
<dbReference type="STRING" id="1126212.K2RT72"/>
<dbReference type="InParanoid" id="K2RT72"/>
<protein>
    <submittedName>
        <fullName evidence="2">Heat shock protein 9/12</fullName>
    </submittedName>
</protein>
<dbReference type="AlphaFoldDB" id="K2RT72"/>
<gene>
    <name evidence="2" type="ORF">MPH_04805</name>
</gene>
<name>K2RT72_MACPH</name>